<dbReference type="Ensembl" id="ENSCSAVT00000016479.1">
    <property type="protein sequence ID" value="ENSCSAVP00000016298.1"/>
    <property type="gene ID" value="ENSCSAVG00000009590.1"/>
</dbReference>
<reference evidence="10" key="3">
    <citation type="submission" date="2025-09" db="UniProtKB">
        <authorList>
            <consortium name="Ensembl"/>
        </authorList>
    </citation>
    <scope>IDENTIFICATION</scope>
</reference>
<feature type="region of interest" description="Disordered" evidence="9">
    <location>
        <begin position="49"/>
        <end position="134"/>
    </location>
</feature>
<protein>
    <submittedName>
        <fullName evidence="10">Uncharacterized protein</fullName>
    </submittedName>
</protein>
<dbReference type="HOGENOM" id="CLU_1900901_0_0_1"/>
<comment type="similarity">
    <text evidence="3">Belongs to the NIP3 family.</text>
</comment>
<reference evidence="10" key="2">
    <citation type="submission" date="2025-08" db="UniProtKB">
        <authorList>
            <consortium name="Ensembl"/>
        </authorList>
    </citation>
    <scope>IDENTIFICATION</scope>
</reference>
<dbReference type="InParanoid" id="H2ZFD2"/>
<keyword evidence="5" id="KW-0053">Apoptosis</keyword>
<evidence type="ECO:0000256" key="9">
    <source>
        <dbReference type="SAM" id="MobiDB-lite"/>
    </source>
</evidence>
<keyword evidence="4" id="KW-0812">Transmembrane</keyword>
<name>H2ZFD2_CIOSA</name>
<accession>H2ZFD2</accession>
<dbReference type="FunCoup" id="H2ZFD2">
    <property type="interactions" value="92"/>
</dbReference>
<feature type="compositionally biased region" description="Polar residues" evidence="9">
    <location>
        <begin position="54"/>
        <end position="73"/>
    </location>
</feature>
<dbReference type="GO" id="GO:0005634">
    <property type="term" value="C:nucleus"/>
    <property type="evidence" value="ECO:0007669"/>
    <property type="project" value="TreeGrafter"/>
</dbReference>
<evidence type="ECO:0000256" key="3">
    <source>
        <dbReference type="ARBA" id="ARBA00007710"/>
    </source>
</evidence>
<dbReference type="AlphaFoldDB" id="H2ZFD2"/>
<keyword evidence="6" id="KW-1133">Transmembrane helix</keyword>
<feature type="compositionally biased region" description="Polar residues" evidence="9">
    <location>
        <begin position="80"/>
        <end position="120"/>
    </location>
</feature>
<evidence type="ECO:0000313" key="11">
    <source>
        <dbReference type="Proteomes" id="UP000007875"/>
    </source>
</evidence>
<organism evidence="10 11">
    <name type="scientific">Ciona savignyi</name>
    <name type="common">Pacific transparent sea squirt</name>
    <dbReference type="NCBI Taxonomy" id="51511"/>
    <lineage>
        <taxon>Eukaryota</taxon>
        <taxon>Metazoa</taxon>
        <taxon>Chordata</taxon>
        <taxon>Tunicata</taxon>
        <taxon>Ascidiacea</taxon>
        <taxon>Phlebobranchia</taxon>
        <taxon>Cionidae</taxon>
        <taxon>Ciona</taxon>
    </lineage>
</organism>
<dbReference type="GO" id="GO:0043065">
    <property type="term" value="P:positive regulation of apoptotic process"/>
    <property type="evidence" value="ECO:0007669"/>
    <property type="project" value="InterPro"/>
</dbReference>
<dbReference type="GO" id="GO:0005741">
    <property type="term" value="C:mitochondrial outer membrane"/>
    <property type="evidence" value="ECO:0007669"/>
    <property type="project" value="TreeGrafter"/>
</dbReference>
<evidence type="ECO:0000256" key="4">
    <source>
        <dbReference type="ARBA" id="ARBA00022692"/>
    </source>
</evidence>
<keyword evidence="7" id="KW-0496">Mitochondrion</keyword>
<dbReference type="Pfam" id="PF06553">
    <property type="entry name" value="BNIP3"/>
    <property type="match status" value="1"/>
</dbReference>
<evidence type="ECO:0000256" key="1">
    <source>
        <dbReference type="ARBA" id="ARBA00004167"/>
    </source>
</evidence>
<evidence type="ECO:0000256" key="6">
    <source>
        <dbReference type="ARBA" id="ARBA00022989"/>
    </source>
</evidence>
<dbReference type="GO" id="GO:0097345">
    <property type="term" value="P:mitochondrial outer membrane permeabilization"/>
    <property type="evidence" value="ECO:0007669"/>
    <property type="project" value="TreeGrafter"/>
</dbReference>
<evidence type="ECO:0000256" key="7">
    <source>
        <dbReference type="ARBA" id="ARBA00023128"/>
    </source>
</evidence>
<dbReference type="InterPro" id="IPR010548">
    <property type="entry name" value="BNIP3"/>
</dbReference>
<evidence type="ECO:0000313" key="10">
    <source>
        <dbReference type="Ensembl" id="ENSCSAVP00000016298.1"/>
    </source>
</evidence>
<keyword evidence="8" id="KW-0472">Membrane</keyword>
<evidence type="ECO:0000256" key="5">
    <source>
        <dbReference type="ARBA" id="ARBA00022703"/>
    </source>
</evidence>
<dbReference type="PANTHER" id="PTHR15186">
    <property type="entry name" value="RE48077P"/>
    <property type="match status" value="1"/>
</dbReference>
<sequence length="134" mass="14911">MSEFLKSSCRLKLNEEQLGDSWVDIDCNNLDSVKVLNYTQNSEMERLLREAQREGSTPSTSNPSSVINSTFNSPPRPQSLAGSTGISPCVSGTNSPKYQAYTQIQSEDTTRQLPSPTNQDWVWDWSSKPTNCTS</sequence>
<dbReference type="GO" id="GO:0042802">
    <property type="term" value="F:identical protein binding"/>
    <property type="evidence" value="ECO:0007669"/>
    <property type="project" value="UniProtKB-ARBA"/>
</dbReference>
<evidence type="ECO:0000256" key="8">
    <source>
        <dbReference type="ARBA" id="ARBA00023136"/>
    </source>
</evidence>
<evidence type="ECO:0000256" key="2">
    <source>
        <dbReference type="ARBA" id="ARBA00004325"/>
    </source>
</evidence>
<reference evidence="11" key="1">
    <citation type="submission" date="2003-08" db="EMBL/GenBank/DDBJ databases">
        <authorList>
            <person name="Birren B."/>
            <person name="Nusbaum C."/>
            <person name="Abebe A."/>
            <person name="Abouelleil A."/>
            <person name="Adekoya E."/>
            <person name="Ait-zahra M."/>
            <person name="Allen N."/>
            <person name="Allen T."/>
            <person name="An P."/>
            <person name="Anderson M."/>
            <person name="Anderson S."/>
            <person name="Arachchi H."/>
            <person name="Armbruster J."/>
            <person name="Bachantsang P."/>
            <person name="Baldwin J."/>
            <person name="Barry A."/>
            <person name="Bayul T."/>
            <person name="Blitshsteyn B."/>
            <person name="Bloom T."/>
            <person name="Blye J."/>
            <person name="Boguslavskiy L."/>
            <person name="Borowsky M."/>
            <person name="Boukhgalter B."/>
            <person name="Brunache A."/>
            <person name="Butler J."/>
            <person name="Calixte N."/>
            <person name="Calvo S."/>
            <person name="Camarata J."/>
            <person name="Campo K."/>
            <person name="Chang J."/>
            <person name="Cheshatsang Y."/>
            <person name="Citroen M."/>
            <person name="Collymore A."/>
            <person name="Considine T."/>
            <person name="Cook A."/>
            <person name="Cooke P."/>
            <person name="Corum B."/>
            <person name="Cuomo C."/>
            <person name="David R."/>
            <person name="Dawoe T."/>
            <person name="Degray S."/>
            <person name="Dodge S."/>
            <person name="Dooley K."/>
            <person name="Dorje P."/>
            <person name="Dorjee K."/>
            <person name="Dorris L."/>
            <person name="Duffey N."/>
            <person name="Dupes A."/>
            <person name="Elkins T."/>
            <person name="Engels R."/>
            <person name="Erickson J."/>
            <person name="Farina A."/>
            <person name="Faro S."/>
            <person name="Ferreira P."/>
            <person name="Fischer H."/>
            <person name="Fitzgerald M."/>
            <person name="Foley K."/>
            <person name="Gage D."/>
            <person name="Galagan J."/>
            <person name="Gearin G."/>
            <person name="Gnerre S."/>
            <person name="Gnirke A."/>
            <person name="Goyette A."/>
            <person name="Graham J."/>
            <person name="Grandbois E."/>
            <person name="Gyaltsen K."/>
            <person name="Hafez N."/>
            <person name="Hagopian D."/>
            <person name="Hagos B."/>
            <person name="Hall J."/>
            <person name="Hatcher B."/>
            <person name="Heller A."/>
            <person name="Higgins H."/>
            <person name="Honan T."/>
            <person name="Horn A."/>
            <person name="Houde N."/>
            <person name="Hughes L."/>
            <person name="Hulme W."/>
            <person name="Husby E."/>
            <person name="Iliev I."/>
            <person name="Jaffe D."/>
            <person name="Jones C."/>
            <person name="Kamal M."/>
            <person name="Kamat A."/>
            <person name="Kamvysselis M."/>
            <person name="Karlsson E."/>
            <person name="Kells C."/>
            <person name="Kieu A."/>
            <person name="Kisner P."/>
            <person name="Kodira C."/>
            <person name="Kulbokas E."/>
            <person name="Labutti K."/>
            <person name="Lama D."/>
            <person name="Landers T."/>
            <person name="Leger J."/>
            <person name="Levine S."/>
            <person name="Lewis D."/>
            <person name="Lewis T."/>
            <person name="Lindblad-toh K."/>
            <person name="Liu X."/>
            <person name="Lokyitsang T."/>
            <person name="Lokyitsang Y."/>
            <person name="Lucien O."/>
            <person name="Lui A."/>
            <person name="Ma L.J."/>
            <person name="Mabbitt R."/>
            <person name="Macdonald J."/>
            <person name="Maclean C."/>
            <person name="Major J."/>
            <person name="Manning J."/>
            <person name="Marabella R."/>
            <person name="Maru K."/>
            <person name="Matthews C."/>
            <person name="Mauceli E."/>
            <person name="Mccarthy M."/>
            <person name="Mcdonough S."/>
            <person name="Mcghee T."/>
            <person name="Meldrim J."/>
            <person name="Meneus L."/>
            <person name="Mesirov J."/>
            <person name="Mihalev A."/>
            <person name="Mihova T."/>
            <person name="Mikkelsen T."/>
            <person name="Mlenga V."/>
            <person name="Moru K."/>
            <person name="Mozes J."/>
            <person name="Mulrain L."/>
            <person name="Munson G."/>
            <person name="Naylor J."/>
            <person name="Newes C."/>
            <person name="Nguyen C."/>
            <person name="Nguyen N."/>
            <person name="Nguyen T."/>
            <person name="Nicol R."/>
            <person name="Nielsen C."/>
            <person name="Nizzari M."/>
            <person name="Norbu C."/>
            <person name="Norbu N."/>
            <person name="O'donnell P."/>
            <person name="Okoawo O."/>
            <person name="O'leary S."/>
            <person name="Omotosho B."/>
            <person name="O'neill K."/>
            <person name="Osman S."/>
            <person name="Parker S."/>
            <person name="Perrin D."/>
            <person name="Phunkhang P."/>
            <person name="Piqani B."/>
            <person name="Purcell S."/>
            <person name="Rachupka T."/>
            <person name="Ramasamy U."/>
            <person name="Rameau R."/>
            <person name="Ray V."/>
            <person name="Raymond C."/>
            <person name="Retta R."/>
            <person name="Richardson S."/>
            <person name="Rise C."/>
            <person name="Rodriguez J."/>
            <person name="Rogers J."/>
            <person name="Rogov P."/>
            <person name="Rutman M."/>
            <person name="Schupbach R."/>
            <person name="Seaman C."/>
            <person name="Settipalli S."/>
            <person name="Sharpe T."/>
            <person name="Sheridan J."/>
            <person name="Sherpa N."/>
            <person name="Shi J."/>
            <person name="Smirnov S."/>
            <person name="Smith C."/>
            <person name="Sougnez C."/>
            <person name="Spencer B."/>
            <person name="Stalker J."/>
            <person name="Stange-thomann N."/>
            <person name="Stavropoulos S."/>
            <person name="Stetson K."/>
            <person name="Stone C."/>
            <person name="Stone S."/>
            <person name="Stubbs M."/>
            <person name="Talamas J."/>
            <person name="Tchuinga P."/>
            <person name="Tenzing P."/>
            <person name="Tesfaye S."/>
            <person name="Theodore J."/>
            <person name="Thoulutsang Y."/>
            <person name="Topham K."/>
            <person name="Towey S."/>
            <person name="Tsamla T."/>
            <person name="Tsomo N."/>
            <person name="Vallee D."/>
            <person name="Vassiliev H."/>
            <person name="Venkataraman V."/>
            <person name="Vinson J."/>
            <person name="Vo A."/>
            <person name="Wade C."/>
            <person name="Wang S."/>
            <person name="Wangchuk T."/>
            <person name="Wangdi T."/>
            <person name="Whittaker C."/>
            <person name="Wilkinson J."/>
            <person name="Wu Y."/>
            <person name="Wyman D."/>
            <person name="Yadav S."/>
            <person name="Yang S."/>
            <person name="Yang X."/>
            <person name="Yeager S."/>
            <person name="Yee E."/>
            <person name="Young G."/>
            <person name="Zainoun J."/>
            <person name="Zembeck L."/>
            <person name="Zimmer A."/>
            <person name="Zody M."/>
            <person name="Lander E."/>
        </authorList>
    </citation>
    <scope>NUCLEOTIDE SEQUENCE [LARGE SCALE GENOMIC DNA]</scope>
</reference>
<comment type="subcellular location">
    <subcellularLocation>
        <location evidence="1">Membrane</location>
        <topology evidence="1">Single-pass membrane protein</topology>
    </subcellularLocation>
    <subcellularLocation>
        <location evidence="2">Mitochondrion membrane</location>
    </subcellularLocation>
</comment>
<keyword evidence="11" id="KW-1185">Reference proteome</keyword>
<dbReference type="Proteomes" id="UP000007875">
    <property type="component" value="Unassembled WGS sequence"/>
</dbReference>
<dbReference type="PANTHER" id="PTHR15186:SF5">
    <property type="entry name" value="BNIP3, ISOFORM A"/>
    <property type="match status" value="1"/>
</dbReference>
<proteinExistence type="inferred from homology"/>